<dbReference type="AlphaFoldDB" id="A0A0H5Q2C1"/>
<proteinExistence type="predicted"/>
<geneLocation type="plasmid" evidence="2">
    <name>pRGRH0669</name>
</geneLocation>
<dbReference type="EMBL" id="LN853291">
    <property type="protein sequence ID" value="CRY95564.1"/>
    <property type="molecule type" value="Genomic_DNA"/>
</dbReference>
<reference evidence="2" key="2">
    <citation type="submission" date="2015-07" db="EMBL/GenBank/DDBJ databases">
        <title>Plasmids, circular viruses and viroids from rat gut.</title>
        <authorList>
            <person name="Jorgensen T.J."/>
            <person name="Hansen M.A."/>
            <person name="Xu Z."/>
            <person name="Tabak M.A."/>
            <person name="Sorensen S.J."/>
            <person name="Hansen L.H."/>
        </authorList>
    </citation>
    <scope>NUCLEOTIDE SEQUENCE</scope>
    <source>
        <plasmid evidence="2">pRGRH0669</plasmid>
    </source>
</reference>
<evidence type="ECO:0000313" key="2">
    <source>
        <dbReference type="EMBL" id="CRY95564.1"/>
    </source>
</evidence>
<sequence length="84" mass="8853">MGGTSTMKHSGASGAMQRVKCRTGGRSLAGEVPAQAGGPRRGPGEERHLTRGMAQYAQGCWWGRFYTPTGCPAASERGLNVRTT</sequence>
<keyword evidence="2" id="KW-0614">Plasmid</keyword>
<evidence type="ECO:0000256" key="1">
    <source>
        <dbReference type="SAM" id="MobiDB-lite"/>
    </source>
</evidence>
<accession>A0A0H5Q2C1</accession>
<name>A0A0H5Q2C1_9ZZZZ</name>
<protein>
    <submittedName>
        <fullName evidence="2">Uncharacterized protein</fullName>
    </submittedName>
</protein>
<reference evidence="2" key="1">
    <citation type="submission" date="2015-06" db="EMBL/GenBank/DDBJ databases">
        <authorList>
            <person name="Joergensen T."/>
        </authorList>
    </citation>
    <scope>NUCLEOTIDE SEQUENCE</scope>
    <source>
        <plasmid evidence="2">pRGRH0669</plasmid>
    </source>
</reference>
<organism evidence="2">
    <name type="scientific">uncultured prokaryote</name>
    <dbReference type="NCBI Taxonomy" id="198431"/>
    <lineage>
        <taxon>unclassified sequences</taxon>
        <taxon>environmental samples</taxon>
    </lineage>
</organism>
<feature type="region of interest" description="Disordered" evidence="1">
    <location>
        <begin position="1"/>
        <end position="48"/>
    </location>
</feature>